<reference evidence="2" key="1">
    <citation type="submission" date="2021-01" db="EMBL/GenBank/DDBJ databases">
        <title>Chromosome-level genome assembly of a human fungal pathogen reveals clustering of transcriptionally co-regulated genes.</title>
        <authorList>
            <person name="Voorhies M."/>
            <person name="Cohen S."/>
            <person name="Shea T.P."/>
            <person name="Petrus S."/>
            <person name="Munoz J.F."/>
            <person name="Poplawski S."/>
            <person name="Goldman W.E."/>
            <person name="Michael T."/>
            <person name="Cuomo C.A."/>
            <person name="Sil A."/>
            <person name="Beyhan S."/>
        </authorList>
    </citation>
    <scope>NUCLEOTIDE SEQUENCE</scope>
    <source>
        <strain evidence="2">H88</strain>
    </source>
</reference>
<dbReference type="Proteomes" id="UP000663419">
    <property type="component" value="Chromosome 4"/>
</dbReference>
<dbReference type="EMBL" id="CP069105">
    <property type="protein sequence ID" value="QSS54991.1"/>
    <property type="molecule type" value="Genomic_DNA"/>
</dbReference>
<protein>
    <submittedName>
        <fullName evidence="2">Uncharacterized protein</fullName>
    </submittedName>
</protein>
<feature type="region of interest" description="Disordered" evidence="1">
    <location>
        <begin position="1"/>
        <end position="21"/>
    </location>
</feature>
<proteinExistence type="predicted"/>
<organism evidence="2 3">
    <name type="scientific">Ajellomyces capsulatus (strain H88)</name>
    <name type="common">Darling's disease fungus</name>
    <name type="synonym">Histoplasma capsulatum</name>
    <dbReference type="NCBI Taxonomy" id="544711"/>
    <lineage>
        <taxon>Eukaryota</taxon>
        <taxon>Fungi</taxon>
        <taxon>Dikarya</taxon>
        <taxon>Ascomycota</taxon>
        <taxon>Pezizomycotina</taxon>
        <taxon>Eurotiomycetes</taxon>
        <taxon>Eurotiomycetidae</taxon>
        <taxon>Onygenales</taxon>
        <taxon>Ajellomycetaceae</taxon>
        <taxon>Histoplasma</taxon>
    </lineage>
</organism>
<evidence type="ECO:0000256" key="1">
    <source>
        <dbReference type="SAM" id="MobiDB-lite"/>
    </source>
</evidence>
<name>A0A8A1LMB7_AJEC8</name>
<dbReference type="VEuPathDB" id="FungiDB:I7I53_02736"/>
<feature type="compositionally biased region" description="Polar residues" evidence="1">
    <location>
        <begin position="11"/>
        <end position="20"/>
    </location>
</feature>
<dbReference type="AlphaFoldDB" id="A0A8A1LMB7"/>
<evidence type="ECO:0000313" key="2">
    <source>
        <dbReference type="EMBL" id="QSS54991.1"/>
    </source>
</evidence>
<accession>A0A8A1LMB7</accession>
<gene>
    <name evidence="2" type="ORF">I7I53_02736</name>
</gene>
<evidence type="ECO:0000313" key="3">
    <source>
        <dbReference type="Proteomes" id="UP000663419"/>
    </source>
</evidence>
<sequence length="84" mass="9393">MAPSIFAAPSSPESLNTPRSTGAVRRVWKVRQGSTVRRSCPIIIREMNNQRNASEFQEGRLGQQPSQELTWTDTSALGLYLFVL</sequence>